<protein>
    <recommendedName>
        <fullName evidence="2">HAMP domain-containing protein</fullName>
    </recommendedName>
</protein>
<dbReference type="GO" id="GO:0007165">
    <property type="term" value="P:signal transduction"/>
    <property type="evidence" value="ECO:0007669"/>
    <property type="project" value="InterPro"/>
</dbReference>
<proteinExistence type="predicted"/>
<accession>A0A5C6ENZ0</accession>
<feature type="domain" description="HAMP" evidence="2">
    <location>
        <begin position="88"/>
        <end position="140"/>
    </location>
</feature>
<dbReference type="RefSeq" id="WP_146459470.1">
    <property type="nucleotide sequence ID" value="NZ_SJPW01000005.1"/>
</dbReference>
<evidence type="ECO:0000256" key="1">
    <source>
        <dbReference type="SAM" id="Phobius"/>
    </source>
</evidence>
<evidence type="ECO:0000259" key="2">
    <source>
        <dbReference type="PROSITE" id="PS50885"/>
    </source>
</evidence>
<sequence>MIQRPTFLRQQLLIDHHVQGSLLRRTALYSAACAVYFIVILIFTESMSRSDTTLVEAIERCIDEAIYWAPGLILLAPLVAYDMLKLTNRFAGPMFRLRREMQRLANGECERPLTFRDGDYWTEFADVFNQLRDELEELREFKKSTELKKSSKSHIIKPAALFSTEDTEADETDDFLASIGG</sequence>
<gene>
    <name evidence="3" type="ORF">Poly51_40750</name>
</gene>
<evidence type="ECO:0000313" key="4">
    <source>
        <dbReference type="Proteomes" id="UP000318288"/>
    </source>
</evidence>
<name>A0A5C6ENZ0_9BACT</name>
<dbReference type="GO" id="GO:0016020">
    <property type="term" value="C:membrane"/>
    <property type="evidence" value="ECO:0007669"/>
    <property type="project" value="InterPro"/>
</dbReference>
<feature type="transmembrane region" description="Helical" evidence="1">
    <location>
        <begin position="65"/>
        <end position="84"/>
    </location>
</feature>
<reference evidence="3 4" key="1">
    <citation type="submission" date="2019-02" db="EMBL/GenBank/DDBJ databases">
        <title>Deep-cultivation of Planctomycetes and their phenomic and genomic characterization uncovers novel biology.</title>
        <authorList>
            <person name="Wiegand S."/>
            <person name="Jogler M."/>
            <person name="Boedeker C."/>
            <person name="Pinto D."/>
            <person name="Vollmers J."/>
            <person name="Rivas-Marin E."/>
            <person name="Kohn T."/>
            <person name="Peeters S.H."/>
            <person name="Heuer A."/>
            <person name="Rast P."/>
            <person name="Oberbeckmann S."/>
            <person name="Bunk B."/>
            <person name="Jeske O."/>
            <person name="Meyerdierks A."/>
            <person name="Storesund J.E."/>
            <person name="Kallscheuer N."/>
            <person name="Luecker S."/>
            <person name="Lage O.M."/>
            <person name="Pohl T."/>
            <person name="Merkel B.J."/>
            <person name="Hornburger P."/>
            <person name="Mueller R.-W."/>
            <person name="Bruemmer F."/>
            <person name="Labrenz M."/>
            <person name="Spormann A.M."/>
            <person name="Op Den Camp H."/>
            <person name="Overmann J."/>
            <person name="Amann R."/>
            <person name="Jetten M.S.M."/>
            <person name="Mascher T."/>
            <person name="Medema M.H."/>
            <person name="Devos D.P."/>
            <person name="Kaster A.-K."/>
            <person name="Ovreas L."/>
            <person name="Rohde M."/>
            <person name="Galperin M.Y."/>
            <person name="Jogler C."/>
        </authorList>
    </citation>
    <scope>NUCLEOTIDE SEQUENCE [LARGE SCALE GENOMIC DNA]</scope>
    <source>
        <strain evidence="3 4">Poly51</strain>
    </source>
</reference>
<keyword evidence="1" id="KW-1133">Transmembrane helix</keyword>
<keyword evidence="4" id="KW-1185">Reference proteome</keyword>
<dbReference type="Proteomes" id="UP000318288">
    <property type="component" value="Unassembled WGS sequence"/>
</dbReference>
<dbReference type="PROSITE" id="PS50885">
    <property type="entry name" value="HAMP"/>
    <property type="match status" value="1"/>
</dbReference>
<keyword evidence="1" id="KW-0472">Membrane</keyword>
<keyword evidence="1" id="KW-0812">Transmembrane</keyword>
<organism evidence="3 4">
    <name type="scientific">Rubripirellula tenax</name>
    <dbReference type="NCBI Taxonomy" id="2528015"/>
    <lineage>
        <taxon>Bacteria</taxon>
        <taxon>Pseudomonadati</taxon>
        <taxon>Planctomycetota</taxon>
        <taxon>Planctomycetia</taxon>
        <taxon>Pirellulales</taxon>
        <taxon>Pirellulaceae</taxon>
        <taxon>Rubripirellula</taxon>
    </lineage>
</organism>
<comment type="caution">
    <text evidence="3">The sequence shown here is derived from an EMBL/GenBank/DDBJ whole genome shotgun (WGS) entry which is preliminary data.</text>
</comment>
<dbReference type="InterPro" id="IPR003660">
    <property type="entry name" value="HAMP_dom"/>
</dbReference>
<evidence type="ECO:0000313" key="3">
    <source>
        <dbReference type="EMBL" id="TWU50782.1"/>
    </source>
</evidence>
<dbReference type="EMBL" id="SJPW01000005">
    <property type="protein sequence ID" value="TWU50782.1"/>
    <property type="molecule type" value="Genomic_DNA"/>
</dbReference>
<dbReference type="AlphaFoldDB" id="A0A5C6ENZ0"/>
<feature type="transmembrane region" description="Helical" evidence="1">
    <location>
        <begin position="26"/>
        <end position="45"/>
    </location>
</feature>
<dbReference type="OrthoDB" id="270597at2"/>